<feature type="compositionally biased region" description="Polar residues" evidence="3">
    <location>
        <begin position="167"/>
        <end position="184"/>
    </location>
</feature>
<proteinExistence type="inferred from homology"/>
<feature type="region of interest" description="Disordered" evidence="3">
    <location>
        <begin position="165"/>
        <end position="184"/>
    </location>
</feature>
<comment type="caution">
    <text evidence="4">The sequence shown here is derived from an EMBL/GenBank/DDBJ whole genome shotgun (WGS) entry which is preliminary data.</text>
</comment>
<organism evidence="4 5">
    <name type="scientific">Ceratopteris richardii</name>
    <name type="common">Triangle waterfern</name>
    <dbReference type="NCBI Taxonomy" id="49495"/>
    <lineage>
        <taxon>Eukaryota</taxon>
        <taxon>Viridiplantae</taxon>
        <taxon>Streptophyta</taxon>
        <taxon>Embryophyta</taxon>
        <taxon>Tracheophyta</taxon>
        <taxon>Polypodiopsida</taxon>
        <taxon>Polypodiidae</taxon>
        <taxon>Polypodiales</taxon>
        <taxon>Pteridineae</taxon>
        <taxon>Pteridaceae</taxon>
        <taxon>Parkerioideae</taxon>
        <taxon>Ceratopteris</taxon>
    </lineage>
</organism>
<dbReference type="Pfam" id="PF08243">
    <property type="entry name" value="SPT2"/>
    <property type="match status" value="1"/>
</dbReference>
<dbReference type="PANTHER" id="PTHR22691">
    <property type="entry name" value="YEAST SPT2-RELATED"/>
    <property type="match status" value="1"/>
</dbReference>
<name>A0A8T2RLX1_CERRI</name>
<feature type="region of interest" description="Disordered" evidence="3">
    <location>
        <begin position="45"/>
        <end position="86"/>
    </location>
</feature>
<keyword evidence="2" id="KW-0175">Coiled coil</keyword>
<evidence type="ECO:0000256" key="3">
    <source>
        <dbReference type="SAM" id="MobiDB-lite"/>
    </source>
</evidence>
<protein>
    <submittedName>
        <fullName evidence="4">Uncharacterized protein</fullName>
    </submittedName>
</protein>
<dbReference type="AlphaFoldDB" id="A0A8T2RLX1"/>
<dbReference type="GO" id="GO:0003677">
    <property type="term" value="F:DNA binding"/>
    <property type="evidence" value="ECO:0007669"/>
    <property type="project" value="TreeGrafter"/>
</dbReference>
<dbReference type="SMART" id="SM00784">
    <property type="entry name" value="SPT2"/>
    <property type="match status" value="1"/>
</dbReference>
<evidence type="ECO:0000256" key="2">
    <source>
        <dbReference type="ARBA" id="ARBA00023054"/>
    </source>
</evidence>
<dbReference type="PANTHER" id="PTHR22691:SF8">
    <property type="entry name" value="PROTEIN SPT2 HOMOLOG"/>
    <property type="match status" value="1"/>
</dbReference>
<dbReference type="OMA" id="MERENNP"/>
<dbReference type="Proteomes" id="UP000825935">
    <property type="component" value="Chromosome 26"/>
</dbReference>
<comment type="similarity">
    <text evidence="1">Belongs to the SPT2 family.</text>
</comment>
<evidence type="ECO:0000313" key="5">
    <source>
        <dbReference type="Proteomes" id="UP000825935"/>
    </source>
</evidence>
<evidence type="ECO:0000313" key="4">
    <source>
        <dbReference type="EMBL" id="KAH7297050.1"/>
    </source>
</evidence>
<dbReference type="InterPro" id="IPR013256">
    <property type="entry name" value="Chromatin_SPT2"/>
</dbReference>
<dbReference type="GO" id="GO:0006360">
    <property type="term" value="P:transcription by RNA polymerase I"/>
    <property type="evidence" value="ECO:0007669"/>
    <property type="project" value="TreeGrafter"/>
</dbReference>
<accession>A0A8T2RLX1</accession>
<dbReference type="OrthoDB" id="6259853at2759"/>
<evidence type="ECO:0000256" key="1">
    <source>
        <dbReference type="ARBA" id="ARBA00006461"/>
    </source>
</evidence>
<dbReference type="GO" id="GO:0042393">
    <property type="term" value="F:histone binding"/>
    <property type="evidence" value="ECO:0007669"/>
    <property type="project" value="TreeGrafter"/>
</dbReference>
<dbReference type="GO" id="GO:0006334">
    <property type="term" value="P:nucleosome assembly"/>
    <property type="evidence" value="ECO:0007669"/>
    <property type="project" value="TreeGrafter"/>
</dbReference>
<keyword evidence="5" id="KW-1185">Reference proteome</keyword>
<gene>
    <name evidence="4" type="ORF">KP509_26G051000</name>
</gene>
<dbReference type="GO" id="GO:0005730">
    <property type="term" value="C:nucleolus"/>
    <property type="evidence" value="ECO:0007669"/>
    <property type="project" value="TreeGrafter"/>
</dbReference>
<sequence>MLTEQGKKTMPRTVCITPMPSYGSFFGPSKPIVAKRVISELSARETASKVATKKAKTISDMHKASNGLSGTHSAPEPAQKPEQSKAVNEVAIRLQKWKEARDYSFLSIDEDPRANTTFQTIQGEVVQLKSVTHASLESKLPRHSEMKCQISDVCPGQKCLGSATIGHGSSSEGHYNHKQAQPLESVSKSKTLLKPPSRIQKRARGADFKDPFENDVYAHGDITKMIRRIFGYNPNKYHDMDYEDDRLMQADFHTIQMEEKRSARIAREEDAREVALMKEEERRKRKIEKERQKQCRS</sequence>
<dbReference type="EMBL" id="CM035431">
    <property type="protein sequence ID" value="KAH7297050.1"/>
    <property type="molecule type" value="Genomic_DNA"/>
</dbReference>
<reference evidence="4" key="1">
    <citation type="submission" date="2021-08" db="EMBL/GenBank/DDBJ databases">
        <title>WGS assembly of Ceratopteris richardii.</title>
        <authorList>
            <person name="Marchant D.B."/>
            <person name="Chen G."/>
            <person name="Jenkins J."/>
            <person name="Shu S."/>
            <person name="Leebens-Mack J."/>
            <person name="Grimwood J."/>
            <person name="Schmutz J."/>
            <person name="Soltis P."/>
            <person name="Soltis D."/>
            <person name="Chen Z.-H."/>
        </authorList>
    </citation>
    <scope>NUCLEOTIDE SEQUENCE</scope>
    <source>
        <strain evidence="4">Whitten #5841</strain>
        <tissue evidence="4">Leaf</tissue>
    </source>
</reference>